<dbReference type="GO" id="GO:0003677">
    <property type="term" value="F:DNA binding"/>
    <property type="evidence" value="ECO:0007669"/>
    <property type="project" value="UniProtKB-KW"/>
</dbReference>
<feature type="domain" description="HTH cro/C1-type" evidence="2">
    <location>
        <begin position="6"/>
        <end position="60"/>
    </location>
</feature>
<dbReference type="InterPro" id="IPR001387">
    <property type="entry name" value="Cro/C1-type_HTH"/>
</dbReference>
<keyword evidence="1 3" id="KW-0238">DNA-binding</keyword>
<dbReference type="OrthoDB" id="1684348at2"/>
<dbReference type="EMBL" id="FQXM01000003">
    <property type="protein sequence ID" value="SHH24645.1"/>
    <property type="molecule type" value="Genomic_DNA"/>
</dbReference>
<dbReference type="Gene3D" id="1.10.260.40">
    <property type="entry name" value="lambda repressor-like DNA-binding domains"/>
    <property type="match status" value="1"/>
</dbReference>
<dbReference type="RefSeq" id="WP_073336637.1">
    <property type="nucleotide sequence ID" value="NZ_FQXM01000003.1"/>
</dbReference>
<sequence>MTNRKLKSLRAMHDEKQIDNAKFLAIDISTYNRKENGERAFTLNEAYKLAQKYNVSIEEIFFDRKDVI</sequence>
<dbReference type="PROSITE" id="PS50943">
    <property type="entry name" value="HTH_CROC1"/>
    <property type="match status" value="1"/>
</dbReference>
<dbReference type="Pfam" id="PF01381">
    <property type="entry name" value="HTH_3"/>
    <property type="match status" value="1"/>
</dbReference>
<organism evidence="3 4">
    <name type="scientific">Clostridium grantii DSM 8605</name>
    <dbReference type="NCBI Taxonomy" id="1121316"/>
    <lineage>
        <taxon>Bacteria</taxon>
        <taxon>Bacillati</taxon>
        <taxon>Bacillota</taxon>
        <taxon>Clostridia</taxon>
        <taxon>Eubacteriales</taxon>
        <taxon>Clostridiaceae</taxon>
        <taxon>Clostridium</taxon>
    </lineage>
</organism>
<dbReference type="InterPro" id="IPR010982">
    <property type="entry name" value="Lambda_DNA-bd_dom_sf"/>
</dbReference>
<dbReference type="AlphaFoldDB" id="A0A1M5RE93"/>
<dbReference type="PANTHER" id="PTHR46558:SF4">
    <property type="entry name" value="DNA-BIDING PHAGE PROTEIN"/>
    <property type="match status" value="1"/>
</dbReference>
<dbReference type="PANTHER" id="PTHR46558">
    <property type="entry name" value="TRACRIPTIONAL REGULATORY PROTEIN-RELATED-RELATED"/>
    <property type="match status" value="1"/>
</dbReference>
<evidence type="ECO:0000313" key="3">
    <source>
        <dbReference type="EMBL" id="SHH24645.1"/>
    </source>
</evidence>
<proteinExistence type="predicted"/>
<evidence type="ECO:0000259" key="2">
    <source>
        <dbReference type="PROSITE" id="PS50943"/>
    </source>
</evidence>
<accession>A0A1M5RE93</accession>
<reference evidence="3 4" key="1">
    <citation type="submission" date="2016-11" db="EMBL/GenBank/DDBJ databases">
        <authorList>
            <person name="Jaros S."/>
            <person name="Januszkiewicz K."/>
            <person name="Wedrychowicz H."/>
        </authorList>
    </citation>
    <scope>NUCLEOTIDE SEQUENCE [LARGE SCALE GENOMIC DNA]</scope>
    <source>
        <strain evidence="3 4">DSM 8605</strain>
    </source>
</reference>
<keyword evidence="4" id="KW-1185">Reference proteome</keyword>
<evidence type="ECO:0000256" key="1">
    <source>
        <dbReference type="ARBA" id="ARBA00023125"/>
    </source>
</evidence>
<dbReference type="SUPFAM" id="SSF47413">
    <property type="entry name" value="lambda repressor-like DNA-binding domains"/>
    <property type="match status" value="1"/>
</dbReference>
<dbReference type="Proteomes" id="UP000184447">
    <property type="component" value="Unassembled WGS sequence"/>
</dbReference>
<gene>
    <name evidence="3" type="ORF">SAMN02745207_00484</name>
</gene>
<name>A0A1M5RE93_9CLOT</name>
<evidence type="ECO:0000313" key="4">
    <source>
        <dbReference type="Proteomes" id="UP000184447"/>
    </source>
</evidence>
<dbReference type="CDD" id="cd00093">
    <property type="entry name" value="HTH_XRE"/>
    <property type="match status" value="1"/>
</dbReference>
<dbReference type="STRING" id="1121316.SAMN02745207_00484"/>
<protein>
    <submittedName>
        <fullName evidence="3">DNA-binding transcriptional regulator, XRE-family HTH domain</fullName>
    </submittedName>
</protein>